<reference evidence="4" key="1">
    <citation type="submission" date="2021-05" db="EMBL/GenBank/DDBJ databases">
        <authorList>
            <person name="Khan N."/>
        </authorList>
    </citation>
    <scope>NUCLEOTIDE SEQUENCE</scope>
</reference>
<protein>
    <submittedName>
        <fullName evidence="4">Uncharacterized protein</fullName>
    </submittedName>
</protein>
<accession>A0A8J2IZQ1</accession>
<feature type="signal peptide" evidence="3">
    <location>
        <begin position="1"/>
        <end position="22"/>
    </location>
</feature>
<feature type="chain" id="PRO_5035167785" evidence="3">
    <location>
        <begin position="23"/>
        <end position="251"/>
    </location>
</feature>
<feature type="transmembrane region" description="Helical" evidence="2">
    <location>
        <begin position="190"/>
        <end position="213"/>
    </location>
</feature>
<evidence type="ECO:0000313" key="5">
    <source>
        <dbReference type="Proteomes" id="UP000693738"/>
    </source>
</evidence>
<feature type="compositionally biased region" description="Basic and acidic residues" evidence="1">
    <location>
        <begin position="230"/>
        <end position="251"/>
    </location>
</feature>
<evidence type="ECO:0000256" key="1">
    <source>
        <dbReference type="SAM" id="MobiDB-lite"/>
    </source>
</evidence>
<evidence type="ECO:0000256" key="2">
    <source>
        <dbReference type="SAM" id="Phobius"/>
    </source>
</evidence>
<comment type="caution">
    <text evidence="4">The sequence shown here is derived from an EMBL/GenBank/DDBJ whole genome shotgun (WGS) entry which is preliminary data.</text>
</comment>
<evidence type="ECO:0000256" key="3">
    <source>
        <dbReference type="SAM" id="SignalP"/>
    </source>
</evidence>
<gene>
    <name evidence="4" type="ORF">FEQUK3_LOCUS4756</name>
</gene>
<dbReference type="EMBL" id="CAJSTJ010000128">
    <property type="protein sequence ID" value="CAG7559048.1"/>
    <property type="molecule type" value="Genomic_DNA"/>
</dbReference>
<organism evidence="4 5">
    <name type="scientific">Fusarium equiseti</name>
    <name type="common">Fusarium scirpi</name>
    <dbReference type="NCBI Taxonomy" id="61235"/>
    <lineage>
        <taxon>Eukaryota</taxon>
        <taxon>Fungi</taxon>
        <taxon>Dikarya</taxon>
        <taxon>Ascomycota</taxon>
        <taxon>Pezizomycotina</taxon>
        <taxon>Sordariomycetes</taxon>
        <taxon>Hypocreomycetidae</taxon>
        <taxon>Hypocreales</taxon>
        <taxon>Nectriaceae</taxon>
        <taxon>Fusarium</taxon>
        <taxon>Fusarium incarnatum-equiseti species complex</taxon>
    </lineage>
</organism>
<keyword evidence="2" id="KW-0812">Transmembrane</keyword>
<keyword evidence="3" id="KW-0732">Signal</keyword>
<sequence length="251" mass="28268">MRIRALFALTASLLGSFGSCDTKFISPPDWRDDKPNRGDPEKNRRYIVGETIPVQWETDNDRSYLLLFQVVPEPLPGWRLANSTGWKASYDMSNQLENGEDSQYWFELWDRDSRDQLASSLYFNVTAPKNDDIRTFIFTAPPPSTVTVVQSRPIDAETTSTTVESTQQETKSEGDEQENTSKPGMSPKEVAGVAIGGVVGGLLIFGAIGWVLWRKMAKRKSQPVDSTTEFMKHLDDGQEALRDTHDTKRND</sequence>
<feature type="region of interest" description="Disordered" evidence="1">
    <location>
        <begin position="150"/>
        <end position="188"/>
    </location>
</feature>
<dbReference type="PROSITE" id="PS51257">
    <property type="entry name" value="PROKAR_LIPOPROTEIN"/>
    <property type="match status" value="1"/>
</dbReference>
<dbReference type="Proteomes" id="UP000693738">
    <property type="component" value="Unassembled WGS sequence"/>
</dbReference>
<name>A0A8J2IZQ1_FUSEQ</name>
<keyword evidence="2" id="KW-0472">Membrane</keyword>
<keyword evidence="2" id="KW-1133">Transmembrane helix</keyword>
<evidence type="ECO:0000313" key="4">
    <source>
        <dbReference type="EMBL" id="CAG7559048.1"/>
    </source>
</evidence>
<dbReference type="AlphaFoldDB" id="A0A8J2IZQ1"/>
<feature type="region of interest" description="Disordered" evidence="1">
    <location>
        <begin position="221"/>
        <end position="251"/>
    </location>
</feature>
<proteinExistence type="predicted"/>
<feature type="compositionally biased region" description="Low complexity" evidence="1">
    <location>
        <begin position="157"/>
        <end position="169"/>
    </location>
</feature>